<evidence type="ECO:0000313" key="2">
    <source>
        <dbReference type="Proteomes" id="UP000484164"/>
    </source>
</evidence>
<comment type="caution">
    <text evidence="1">The sequence shown here is derived from an EMBL/GenBank/DDBJ whole genome shotgun (WGS) entry which is preliminary data.</text>
</comment>
<organism evidence="1 2">
    <name type="scientific">Phaeocystidibacter marisrubri</name>
    <dbReference type="NCBI Taxonomy" id="1577780"/>
    <lineage>
        <taxon>Bacteria</taxon>
        <taxon>Pseudomonadati</taxon>
        <taxon>Bacteroidota</taxon>
        <taxon>Flavobacteriia</taxon>
        <taxon>Flavobacteriales</taxon>
        <taxon>Phaeocystidibacteraceae</taxon>
        <taxon>Phaeocystidibacter</taxon>
    </lineage>
</organism>
<dbReference type="CDD" id="cd07820">
    <property type="entry name" value="SRPBCC_3"/>
    <property type="match status" value="1"/>
</dbReference>
<sequence>MPKIVLETYINAPAERVFDLSRSIDLHKLSTAQTNEEAISGVVTGLISMGEHVKWRARHFGIYQTLTSKITEFDRPRYFVDEMVQGVFHSFVHQHHFEEKNETTIMRDIFNYQSPLGFLGKIADVLFLKRYMTRLLKTRNELIKEFAETSRWKEVITD</sequence>
<protein>
    <submittedName>
        <fullName evidence="1">SRPBCC family protein</fullName>
    </submittedName>
</protein>
<keyword evidence="2" id="KW-1185">Reference proteome</keyword>
<dbReference type="Proteomes" id="UP000484164">
    <property type="component" value="Unassembled WGS sequence"/>
</dbReference>
<evidence type="ECO:0000313" key="1">
    <source>
        <dbReference type="EMBL" id="KAB2817672.1"/>
    </source>
</evidence>
<dbReference type="AlphaFoldDB" id="A0A6L3ZI50"/>
<dbReference type="OrthoDB" id="9801773at2"/>
<dbReference type="EMBL" id="WBVQ01000001">
    <property type="protein sequence ID" value="KAB2817672.1"/>
    <property type="molecule type" value="Genomic_DNA"/>
</dbReference>
<name>A0A6L3ZI50_9FLAO</name>
<gene>
    <name evidence="1" type="ORF">F8C82_04520</name>
</gene>
<accession>A0A6L3ZI50</accession>
<reference evidence="1 2" key="1">
    <citation type="submission" date="2019-10" db="EMBL/GenBank/DDBJ databases">
        <title>Genome sequence of Phaeocystidibacter marisrubri JCM30614 (type strain).</title>
        <authorList>
            <person name="Bowman J.P."/>
        </authorList>
    </citation>
    <scope>NUCLEOTIDE SEQUENCE [LARGE SCALE GENOMIC DNA]</scope>
    <source>
        <strain evidence="1 2">JCM 30614</strain>
    </source>
</reference>
<dbReference type="SUPFAM" id="SSF55961">
    <property type="entry name" value="Bet v1-like"/>
    <property type="match status" value="1"/>
</dbReference>
<proteinExistence type="predicted"/>
<dbReference type="InterPro" id="IPR023393">
    <property type="entry name" value="START-like_dom_sf"/>
</dbReference>
<dbReference type="Gene3D" id="3.30.530.20">
    <property type="match status" value="1"/>
</dbReference>
<dbReference type="RefSeq" id="WP_151692360.1">
    <property type="nucleotide sequence ID" value="NZ_BMGX01000002.1"/>
</dbReference>